<evidence type="ECO:0000256" key="3">
    <source>
        <dbReference type="SAM" id="MobiDB-lite"/>
    </source>
</evidence>
<feature type="region of interest" description="Disordered" evidence="3">
    <location>
        <begin position="131"/>
        <end position="154"/>
    </location>
</feature>
<evidence type="ECO:0000313" key="7">
    <source>
        <dbReference type="Proteomes" id="UP000249390"/>
    </source>
</evidence>
<dbReference type="PROSITE" id="PS00141">
    <property type="entry name" value="ASP_PROTEASE"/>
    <property type="match status" value="1"/>
</dbReference>
<feature type="compositionally biased region" description="Basic and acidic residues" evidence="3">
    <location>
        <begin position="131"/>
        <end position="149"/>
    </location>
</feature>
<evidence type="ECO:0000256" key="4">
    <source>
        <dbReference type="SAM" id="Phobius"/>
    </source>
</evidence>
<dbReference type="InterPro" id="IPR021109">
    <property type="entry name" value="Peptidase_aspartic_dom_sf"/>
</dbReference>
<keyword evidence="7" id="KW-1185">Reference proteome</keyword>
<evidence type="ECO:0000313" key="6">
    <source>
        <dbReference type="EMBL" id="RAL52965.1"/>
    </source>
</evidence>
<proteinExistence type="inferred from homology"/>
<feature type="active site" evidence="2">
    <location>
        <position position="387"/>
    </location>
</feature>
<evidence type="ECO:0000259" key="5">
    <source>
        <dbReference type="PROSITE" id="PS51767"/>
    </source>
</evidence>
<dbReference type="PROSITE" id="PS51767">
    <property type="entry name" value="PEPTIDASE_A1"/>
    <property type="match status" value="1"/>
</dbReference>
<dbReference type="FunFam" id="2.40.70.10:FF:000021">
    <property type="entry name" value="Aspartyl protease AED1"/>
    <property type="match status" value="1"/>
</dbReference>
<dbReference type="InterPro" id="IPR032799">
    <property type="entry name" value="TAXi_C"/>
</dbReference>
<dbReference type="Proteomes" id="UP000249390">
    <property type="component" value="Unassembled WGS sequence"/>
</dbReference>
<dbReference type="PANTHER" id="PTHR13683:SF750">
    <property type="entry name" value="ASPARTYL PROTEASE AED1"/>
    <property type="match status" value="1"/>
</dbReference>
<dbReference type="AlphaFoldDB" id="A0A328E4S4"/>
<keyword evidence="4" id="KW-1133">Transmembrane helix</keyword>
<protein>
    <recommendedName>
        <fullName evidence="5">Peptidase A1 domain-containing protein</fullName>
    </recommendedName>
</protein>
<evidence type="ECO:0000256" key="1">
    <source>
        <dbReference type="ARBA" id="ARBA00007447"/>
    </source>
</evidence>
<reference evidence="6 7" key="1">
    <citation type="submission" date="2018-06" db="EMBL/GenBank/DDBJ databases">
        <title>The Genome of Cuscuta australis (Dodder) Provides Insight into the Evolution of Plant Parasitism.</title>
        <authorList>
            <person name="Liu H."/>
        </authorList>
    </citation>
    <scope>NUCLEOTIDE SEQUENCE [LARGE SCALE GENOMIC DNA]</scope>
    <source>
        <strain evidence="7">cv. Yunnan</strain>
        <tissue evidence="6">Vines</tissue>
    </source>
</reference>
<comment type="similarity">
    <text evidence="1">Belongs to the peptidase A1 family.</text>
</comment>
<feature type="transmembrane region" description="Helical" evidence="4">
    <location>
        <begin position="12"/>
        <end position="33"/>
    </location>
</feature>
<feature type="domain" description="Peptidase A1" evidence="5">
    <location>
        <begin position="168"/>
        <end position="407"/>
    </location>
</feature>
<dbReference type="EMBL" id="NQVE01000030">
    <property type="protein sequence ID" value="RAL52965.1"/>
    <property type="molecule type" value="Genomic_DNA"/>
</dbReference>
<feature type="active site" evidence="2">
    <location>
        <position position="186"/>
    </location>
</feature>
<dbReference type="InterPro" id="IPR032861">
    <property type="entry name" value="TAXi_N"/>
</dbReference>
<dbReference type="Gene3D" id="2.40.70.10">
    <property type="entry name" value="Acid Proteases"/>
    <property type="match status" value="2"/>
</dbReference>
<dbReference type="Pfam" id="PF14541">
    <property type="entry name" value="TAXi_C"/>
    <property type="match status" value="1"/>
</dbReference>
<dbReference type="GO" id="GO:0004190">
    <property type="term" value="F:aspartic-type endopeptidase activity"/>
    <property type="evidence" value="ECO:0007669"/>
    <property type="project" value="InterPro"/>
</dbReference>
<evidence type="ECO:0000256" key="2">
    <source>
        <dbReference type="PIRSR" id="PIRSR601461-1"/>
    </source>
</evidence>
<dbReference type="GO" id="GO:0006508">
    <property type="term" value="P:proteolysis"/>
    <property type="evidence" value="ECO:0007669"/>
    <property type="project" value="InterPro"/>
</dbReference>
<comment type="caution">
    <text evidence="6">The sequence shown here is derived from an EMBL/GenBank/DDBJ whole genome shotgun (WGS) entry which is preliminary data.</text>
</comment>
<keyword evidence="4" id="KW-0472">Membrane</keyword>
<sequence length="407" mass="42695">MSPAATVALCNYHLFSLFFITSSSCFPLLLLFLARSSVGAASGDGGALSQTAAATANFRTAPLTSLLPPTTCRPPSPNANKGLRGGRAASLKVVHMHGPCSPLDQAAPTLTQILTQDELRVHSIHARVNSDKTNPLRDSLKKKRSDPVAHSKANVPAARGTALGSGNYIVSVGIGTPKKSLSLVFDTGSDLTWTQCLPCAKSCYSQKDRIFDPKFSGTYSNVSCSSAACSGLKSATGNEPDCLSSTCAYGIVYGDSSFSVGFFVRDRLSLTPSDIVENFLFGCGQNNQGLFGSTAGLLGLGRDALSVVSQTAGRYGSYFSYCLATKSGSEGHLTFGRSGGGASGSVRFTPFAKDNEFYFIEVQSIFVGGKQLPISPVVFQTARMIIDSGTVITRLPPAAYSAHSNRG</sequence>
<dbReference type="SUPFAM" id="SSF50630">
    <property type="entry name" value="Acid proteases"/>
    <property type="match status" value="1"/>
</dbReference>
<gene>
    <name evidence="6" type="ORF">DM860_007733</name>
</gene>
<organism evidence="6 7">
    <name type="scientific">Cuscuta australis</name>
    <dbReference type="NCBI Taxonomy" id="267555"/>
    <lineage>
        <taxon>Eukaryota</taxon>
        <taxon>Viridiplantae</taxon>
        <taxon>Streptophyta</taxon>
        <taxon>Embryophyta</taxon>
        <taxon>Tracheophyta</taxon>
        <taxon>Spermatophyta</taxon>
        <taxon>Magnoliopsida</taxon>
        <taxon>eudicotyledons</taxon>
        <taxon>Gunneridae</taxon>
        <taxon>Pentapetalae</taxon>
        <taxon>asterids</taxon>
        <taxon>lamiids</taxon>
        <taxon>Solanales</taxon>
        <taxon>Convolvulaceae</taxon>
        <taxon>Cuscuteae</taxon>
        <taxon>Cuscuta</taxon>
        <taxon>Cuscuta subgen. Grammica</taxon>
        <taxon>Cuscuta sect. Cleistogrammica</taxon>
    </lineage>
</organism>
<dbReference type="InterPro" id="IPR001969">
    <property type="entry name" value="Aspartic_peptidase_AS"/>
</dbReference>
<dbReference type="InterPro" id="IPR001461">
    <property type="entry name" value="Aspartic_peptidase_A1"/>
</dbReference>
<dbReference type="Pfam" id="PF14543">
    <property type="entry name" value="TAXi_N"/>
    <property type="match status" value="1"/>
</dbReference>
<keyword evidence="4" id="KW-0812">Transmembrane</keyword>
<name>A0A328E4S4_9ASTE</name>
<dbReference type="PANTHER" id="PTHR13683">
    <property type="entry name" value="ASPARTYL PROTEASES"/>
    <property type="match status" value="1"/>
</dbReference>
<dbReference type="InterPro" id="IPR033121">
    <property type="entry name" value="PEPTIDASE_A1"/>
</dbReference>
<accession>A0A328E4S4</accession>